<dbReference type="HOGENOM" id="CLU_498283_0_0_1"/>
<evidence type="ECO:0000259" key="2">
    <source>
        <dbReference type="Pfam" id="PF00134"/>
    </source>
</evidence>
<dbReference type="STRING" id="556484.B7FR20"/>
<evidence type="ECO:0000313" key="4">
    <source>
        <dbReference type="Proteomes" id="UP000000759"/>
    </source>
</evidence>
<dbReference type="PANTHER" id="PTHR14248">
    <property type="entry name" value="CYCLIN Y, ISOFORM A"/>
    <property type="match status" value="1"/>
</dbReference>
<protein>
    <recommendedName>
        <fullName evidence="2">Cyclin N-terminal domain-containing protein</fullName>
    </recommendedName>
</protein>
<organism evidence="3 4">
    <name type="scientific">Phaeodactylum tricornutum (strain CCAP 1055/1)</name>
    <dbReference type="NCBI Taxonomy" id="556484"/>
    <lineage>
        <taxon>Eukaryota</taxon>
        <taxon>Sar</taxon>
        <taxon>Stramenopiles</taxon>
        <taxon>Ochrophyta</taxon>
        <taxon>Bacillariophyta</taxon>
        <taxon>Bacillariophyceae</taxon>
        <taxon>Bacillariophycidae</taxon>
        <taxon>Naviculales</taxon>
        <taxon>Phaeodactylaceae</taxon>
        <taxon>Phaeodactylum</taxon>
    </lineage>
</organism>
<gene>
    <name evidence="3" type="primary">CYCP5</name>
    <name evidence="3" type="ORF">PHATRDRAFT_43226</name>
</gene>
<evidence type="ECO:0000313" key="3">
    <source>
        <dbReference type="EMBL" id="EEC51432.1"/>
    </source>
</evidence>
<dbReference type="Pfam" id="PF00134">
    <property type="entry name" value="Cyclin_N"/>
    <property type="match status" value="1"/>
</dbReference>
<feature type="domain" description="Cyclin N-terminal" evidence="2">
    <location>
        <begin position="392"/>
        <end position="481"/>
    </location>
</feature>
<dbReference type="SUPFAM" id="SSF47954">
    <property type="entry name" value="Cyclin-like"/>
    <property type="match status" value="1"/>
</dbReference>
<dbReference type="AlphaFoldDB" id="B7FR20"/>
<accession>B7FR20</accession>
<dbReference type="KEGG" id="pti:PHATRDRAFT_43226"/>
<dbReference type="PaxDb" id="2850-Phatr43226"/>
<evidence type="ECO:0000256" key="1">
    <source>
        <dbReference type="SAM" id="MobiDB-lite"/>
    </source>
</evidence>
<dbReference type="InParanoid" id="B7FR20"/>
<dbReference type="InterPro" id="IPR036915">
    <property type="entry name" value="Cyclin-like_sf"/>
</dbReference>
<sequence length="547" mass="60285">MGRRACVTPCLETSCTADTHTNNPSTPKLSSAPDTPNSLVDQDVSIRSVLQFAHQHTQRADSQGMKLQAPAEGSGPPEDSIEDSSLPRGDVESLRESQTSAPSLSMQFPGAQLSTTDNVGIPTDGGRVSDSVSSRCIPSRASHTRYAHTNAPQTPATVPEIQAQTPQQLYPDTAALIRTNNEAAFPHDVSNLSIRDIFNENTSNHQDYYGVDDPTASWTYSDACAIPYGTDRHHTENDNRGMATPPSTLHTPVAPLCSPDEDSSTGLPLPPPVITPSTPTAESVGGSVVTLASSTSSMQPQSARSKPVLYSAIGSLEDPNSTSFASWRDKKSWRNRPKIDFPSTHFLKPVNSVNCVTTQSHRPVSSSGMVYGLKQIRHVYEIPTEAEIYEFGHQLFKTVQLSSECSIVCLIYIERLMELAKVPLLASTWRPIFMCGLLLASKVWQDLSSWNIEFASVYPQYSLSAINRLEHTFLRMIKWELYISSSSYAKYYFALRSLTEKSDFRQRYNRMVGGVNCVQAAEARKIEQRSTQVKEEALLQLSRSWNG</sequence>
<reference evidence="3 4" key="1">
    <citation type="journal article" date="2008" name="Nature">
        <title>The Phaeodactylum genome reveals the evolutionary history of diatom genomes.</title>
        <authorList>
            <person name="Bowler C."/>
            <person name="Allen A.E."/>
            <person name="Badger J.H."/>
            <person name="Grimwood J."/>
            <person name="Jabbari K."/>
            <person name="Kuo A."/>
            <person name="Maheswari U."/>
            <person name="Martens C."/>
            <person name="Maumus F."/>
            <person name="Otillar R.P."/>
            <person name="Rayko E."/>
            <person name="Salamov A."/>
            <person name="Vandepoele K."/>
            <person name="Beszteri B."/>
            <person name="Gruber A."/>
            <person name="Heijde M."/>
            <person name="Katinka M."/>
            <person name="Mock T."/>
            <person name="Valentin K."/>
            <person name="Verret F."/>
            <person name="Berges J.A."/>
            <person name="Brownlee C."/>
            <person name="Cadoret J.P."/>
            <person name="Chiovitti A."/>
            <person name="Choi C.J."/>
            <person name="Coesel S."/>
            <person name="De Martino A."/>
            <person name="Detter J.C."/>
            <person name="Durkin C."/>
            <person name="Falciatore A."/>
            <person name="Fournet J."/>
            <person name="Haruta M."/>
            <person name="Huysman M.J."/>
            <person name="Jenkins B.D."/>
            <person name="Jiroutova K."/>
            <person name="Jorgensen R.E."/>
            <person name="Joubert Y."/>
            <person name="Kaplan A."/>
            <person name="Kroger N."/>
            <person name="Kroth P.G."/>
            <person name="La Roche J."/>
            <person name="Lindquist E."/>
            <person name="Lommer M."/>
            <person name="Martin-Jezequel V."/>
            <person name="Lopez P.J."/>
            <person name="Lucas S."/>
            <person name="Mangogna M."/>
            <person name="McGinnis K."/>
            <person name="Medlin L.K."/>
            <person name="Montsant A."/>
            <person name="Oudot-Le Secq M.P."/>
            <person name="Napoli C."/>
            <person name="Obornik M."/>
            <person name="Parker M.S."/>
            <person name="Petit J.L."/>
            <person name="Porcel B.M."/>
            <person name="Poulsen N."/>
            <person name="Robison M."/>
            <person name="Rychlewski L."/>
            <person name="Rynearson T.A."/>
            <person name="Schmutz J."/>
            <person name="Shapiro H."/>
            <person name="Siaut M."/>
            <person name="Stanley M."/>
            <person name="Sussman M.R."/>
            <person name="Taylor A.R."/>
            <person name="Vardi A."/>
            <person name="von Dassow P."/>
            <person name="Vyverman W."/>
            <person name="Willis A."/>
            <person name="Wyrwicz L.S."/>
            <person name="Rokhsar D.S."/>
            <person name="Weissenbach J."/>
            <person name="Armbrust E.V."/>
            <person name="Green B.R."/>
            <person name="Van de Peer Y."/>
            <person name="Grigoriev I.V."/>
        </authorList>
    </citation>
    <scope>NUCLEOTIDE SEQUENCE [LARGE SCALE GENOMIC DNA]</scope>
    <source>
        <strain evidence="3 4">CCAP 1055/1</strain>
    </source>
</reference>
<keyword evidence="4" id="KW-1185">Reference proteome</keyword>
<reference evidence="4" key="2">
    <citation type="submission" date="2008-08" db="EMBL/GenBank/DDBJ databases">
        <authorList>
            <consortium name="Diatom Consortium"/>
            <person name="Grigoriev I."/>
            <person name="Grimwood J."/>
            <person name="Kuo A."/>
            <person name="Otillar R.P."/>
            <person name="Salamov A."/>
            <person name="Detter J.C."/>
            <person name="Lindquist E."/>
            <person name="Shapiro H."/>
            <person name="Lucas S."/>
            <person name="Glavina del Rio T."/>
            <person name="Pitluck S."/>
            <person name="Rokhsar D."/>
            <person name="Bowler C."/>
        </authorList>
    </citation>
    <scope>GENOME REANNOTATION</scope>
    <source>
        <strain evidence="4">CCAP 1055/1</strain>
    </source>
</reference>
<proteinExistence type="predicted"/>
<dbReference type="GeneID" id="7196950"/>
<feature type="compositionally biased region" description="Polar residues" evidence="1">
    <location>
        <begin position="96"/>
        <end position="118"/>
    </location>
</feature>
<dbReference type="RefSeq" id="XP_002176969.1">
    <property type="nucleotide sequence ID" value="XM_002176933.1"/>
</dbReference>
<feature type="region of interest" description="Disordered" evidence="1">
    <location>
        <begin position="54"/>
        <end position="134"/>
    </location>
</feature>
<dbReference type="eggNOG" id="KOG1675">
    <property type="taxonomic scope" value="Eukaryota"/>
</dbReference>
<feature type="region of interest" description="Disordered" evidence="1">
    <location>
        <begin position="16"/>
        <end position="39"/>
    </location>
</feature>
<dbReference type="InterPro" id="IPR006671">
    <property type="entry name" value="Cyclin_N"/>
</dbReference>
<name>B7FR20_PHATC</name>
<dbReference type="Gene3D" id="1.10.472.10">
    <property type="entry name" value="Cyclin-like"/>
    <property type="match status" value="1"/>
</dbReference>
<dbReference type="OrthoDB" id="10250320at2759"/>
<dbReference type="EMBL" id="CM000605">
    <property type="protein sequence ID" value="EEC51432.1"/>
    <property type="molecule type" value="Genomic_DNA"/>
</dbReference>
<dbReference type="CDD" id="cd20540">
    <property type="entry name" value="CYCLIN_CCNY_like"/>
    <property type="match status" value="1"/>
</dbReference>
<dbReference type="Proteomes" id="UP000000759">
    <property type="component" value="Chromosome 1"/>
</dbReference>